<evidence type="ECO:0000256" key="10">
    <source>
        <dbReference type="HAMAP-Rule" id="MF_00454"/>
    </source>
</evidence>
<protein>
    <recommendedName>
        <fullName evidence="10">Fluoride-specific ion channel FluC</fullName>
    </recommendedName>
</protein>
<evidence type="ECO:0000313" key="11">
    <source>
        <dbReference type="EMBL" id="KRO03822.1"/>
    </source>
</evidence>
<dbReference type="GO" id="GO:0062054">
    <property type="term" value="F:fluoride channel activity"/>
    <property type="evidence" value="ECO:0007669"/>
    <property type="project" value="UniProtKB-UniRule"/>
</dbReference>
<organism evidence="11 12">
    <name type="scientific">Levilactobacillus paucivorans</name>
    <dbReference type="NCBI Taxonomy" id="616990"/>
    <lineage>
        <taxon>Bacteria</taxon>
        <taxon>Bacillati</taxon>
        <taxon>Bacillota</taxon>
        <taxon>Bacilli</taxon>
        <taxon>Lactobacillales</taxon>
        <taxon>Lactobacillaceae</taxon>
        <taxon>Levilactobacillus</taxon>
    </lineage>
</organism>
<dbReference type="Proteomes" id="UP000051906">
    <property type="component" value="Unassembled WGS sequence"/>
</dbReference>
<keyword evidence="10" id="KW-0479">Metal-binding</keyword>
<feature type="transmembrane region" description="Helical" evidence="10">
    <location>
        <begin position="69"/>
        <end position="90"/>
    </location>
</feature>
<evidence type="ECO:0000256" key="6">
    <source>
        <dbReference type="ARBA" id="ARBA00023303"/>
    </source>
</evidence>
<comment type="similarity">
    <text evidence="7 10">Belongs to the fluoride channel Fluc/FEX (TC 1.A.43) family.</text>
</comment>
<comment type="subcellular location">
    <subcellularLocation>
        <location evidence="1 10">Cell membrane</location>
        <topology evidence="1 10">Multi-pass membrane protein</topology>
    </subcellularLocation>
</comment>
<accession>A0A0R2LQ06</accession>
<dbReference type="InterPro" id="IPR003691">
    <property type="entry name" value="FluC"/>
</dbReference>
<dbReference type="GO" id="GO:0005886">
    <property type="term" value="C:plasma membrane"/>
    <property type="evidence" value="ECO:0007669"/>
    <property type="project" value="UniProtKB-SubCell"/>
</dbReference>
<keyword evidence="5 10" id="KW-0472">Membrane</keyword>
<evidence type="ECO:0000256" key="1">
    <source>
        <dbReference type="ARBA" id="ARBA00004651"/>
    </source>
</evidence>
<sequence>MGPTSGGTLMAALAGLGAAAGALSRYATTKWVTGRWGNRWPFATLVINLLGSLLLGLLTGWHWGTWPTVILGTGVLGGFTTYSTFSHELVMLLDQRRYGAALGYGLASVGGGLLLAALGLFVGLRFAG</sequence>
<dbReference type="HAMAP" id="MF_00454">
    <property type="entry name" value="FluC"/>
    <property type="match status" value="1"/>
</dbReference>
<keyword evidence="6 10" id="KW-0407">Ion channel</keyword>
<dbReference type="STRING" id="616990.IV54_GL001986"/>
<dbReference type="PANTHER" id="PTHR28259">
    <property type="entry name" value="FLUORIDE EXPORT PROTEIN 1-RELATED"/>
    <property type="match status" value="1"/>
</dbReference>
<keyword evidence="4 10" id="KW-1133">Transmembrane helix</keyword>
<keyword evidence="12" id="KW-1185">Reference proteome</keyword>
<reference evidence="11 12" key="1">
    <citation type="journal article" date="2015" name="Genome Announc.">
        <title>Expanding the biotechnology potential of lactobacilli through comparative genomics of 213 strains and associated genera.</title>
        <authorList>
            <person name="Sun Z."/>
            <person name="Harris H.M."/>
            <person name="McCann A."/>
            <person name="Guo C."/>
            <person name="Argimon S."/>
            <person name="Zhang W."/>
            <person name="Yang X."/>
            <person name="Jeffery I.B."/>
            <person name="Cooney J.C."/>
            <person name="Kagawa T.F."/>
            <person name="Liu W."/>
            <person name="Song Y."/>
            <person name="Salvetti E."/>
            <person name="Wrobel A."/>
            <person name="Rasinkangas P."/>
            <person name="Parkhill J."/>
            <person name="Rea M.C."/>
            <person name="O'Sullivan O."/>
            <person name="Ritari J."/>
            <person name="Douillard F.P."/>
            <person name="Paul Ross R."/>
            <person name="Yang R."/>
            <person name="Briner A.E."/>
            <person name="Felis G.E."/>
            <person name="de Vos W.M."/>
            <person name="Barrangou R."/>
            <person name="Klaenhammer T.R."/>
            <person name="Caufield P.W."/>
            <person name="Cui Y."/>
            <person name="Zhang H."/>
            <person name="O'Toole P.W."/>
        </authorList>
    </citation>
    <scope>NUCLEOTIDE SEQUENCE [LARGE SCALE GENOMIC DNA]</scope>
    <source>
        <strain evidence="11 12">DSM 22467</strain>
    </source>
</reference>
<feature type="transmembrane region" description="Helical" evidence="10">
    <location>
        <begin position="102"/>
        <end position="124"/>
    </location>
</feature>
<proteinExistence type="inferred from homology"/>
<evidence type="ECO:0000256" key="2">
    <source>
        <dbReference type="ARBA" id="ARBA00022475"/>
    </source>
</evidence>
<evidence type="ECO:0000256" key="3">
    <source>
        <dbReference type="ARBA" id="ARBA00022692"/>
    </source>
</evidence>
<feature type="transmembrane region" description="Helical" evidence="10">
    <location>
        <begin position="40"/>
        <end position="63"/>
    </location>
</feature>
<evidence type="ECO:0000256" key="9">
    <source>
        <dbReference type="ARBA" id="ARBA00049940"/>
    </source>
</evidence>
<feature type="binding site" evidence="10">
    <location>
        <position position="77"/>
    </location>
    <ligand>
        <name>Na(+)</name>
        <dbReference type="ChEBI" id="CHEBI:29101"/>
        <note>structural</note>
    </ligand>
</feature>
<evidence type="ECO:0000256" key="5">
    <source>
        <dbReference type="ARBA" id="ARBA00023136"/>
    </source>
</evidence>
<keyword evidence="10" id="KW-0813">Transport</keyword>
<comment type="caution">
    <text evidence="11">The sequence shown here is derived from an EMBL/GenBank/DDBJ whole genome shotgun (WGS) entry which is preliminary data.</text>
</comment>
<evidence type="ECO:0000256" key="8">
    <source>
        <dbReference type="ARBA" id="ARBA00035585"/>
    </source>
</evidence>
<evidence type="ECO:0000256" key="7">
    <source>
        <dbReference type="ARBA" id="ARBA00035120"/>
    </source>
</evidence>
<evidence type="ECO:0000256" key="4">
    <source>
        <dbReference type="ARBA" id="ARBA00022989"/>
    </source>
</evidence>
<dbReference type="GO" id="GO:0140114">
    <property type="term" value="P:cellular detoxification of fluoride"/>
    <property type="evidence" value="ECO:0007669"/>
    <property type="project" value="UniProtKB-UniRule"/>
</dbReference>
<name>A0A0R2LQ06_9LACO</name>
<dbReference type="AlphaFoldDB" id="A0A0R2LQ06"/>
<dbReference type="GO" id="GO:0046872">
    <property type="term" value="F:metal ion binding"/>
    <property type="evidence" value="ECO:0007669"/>
    <property type="project" value="UniProtKB-KW"/>
</dbReference>
<evidence type="ECO:0000313" key="12">
    <source>
        <dbReference type="Proteomes" id="UP000051906"/>
    </source>
</evidence>
<comment type="catalytic activity">
    <reaction evidence="8">
        <text>fluoride(in) = fluoride(out)</text>
        <dbReference type="Rhea" id="RHEA:76159"/>
        <dbReference type="ChEBI" id="CHEBI:17051"/>
    </reaction>
    <physiologicalReaction direction="left-to-right" evidence="8">
        <dbReference type="Rhea" id="RHEA:76160"/>
    </physiologicalReaction>
</comment>
<feature type="binding site" evidence="10">
    <location>
        <position position="80"/>
    </location>
    <ligand>
        <name>Na(+)</name>
        <dbReference type="ChEBI" id="CHEBI:29101"/>
        <note>structural</note>
    </ligand>
</feature>
<keyword evidence="10" id="KW-0406">Ion transport</keyword>
<dbReference type="PANTHER" id="PTHR28259:SF1">
    <property type="entry name" value="FLUORIDE EXPORT PROTEIN 1-RELATED"/>
    <property type="match status" value="1"/>
</dbReference>
<dbReference type="Pfam" id="PF02537">
    <property type="entry name" value="CRCB"/>
    <property type="match status" value="1"/>
</dbReference>
<keyword evidence="3 10" id="KW-0812">Transmembrane</keyword>
<keyword evidence="2 10" id="KW-1003">Cell membrane</keyword>
<dbReference type="PATRIC" id="fig|616990.3.peg.2099"/>
<feature type="transmembrane region" description="Helical" evidence="10">
    <location>
        <begin position="6"/>
        <end position="28"/>
    </location>
</feature>
<keyword evidence="10" id="KW-0915">Sodium</keyword>
<comment type="function">
    <text evidence="9 10">Fluoride-specific ion channel. Important for reducing fluoride concentration in the cell, thus reducing its toxicity.</text>
</comment>
<dbReference type="EMBL" id="JQCA01000053">
    <property type="protein sequence ID" value="KRO03822.1"/>
    <property type="molecule type" value="Genomic_DNA"/>
</dbReference>
<comment type="activity regulation">
    <text evidence="10">Na(+) is not transported, but it plays an essential structural role and its presence is essential for fluoride channel function.</text>
</comment>
<gene>
    <name evidence="10" type="primary">fluC</name>
    <name evidence="10" type="synonym">crcB</name>
    <name evidence="11" type="ORF">IV54_GL001986</name>
</gene>